<dbReference type="SUPFAM" id="SSF50037">
    <property type="entry name" value="C-terminal domain of transcriptional repressors"/>
    <property type="match status" value="1"/>
</dbReference>
<evidence type="ECO:0000256" key="2">
    <source>
        <dbReference type="ARBA" id="ARBA00022741"/>
    </source>
</evidence>
<dbReference type="InterPro" id="IPR036390">
    <property type="entry name" value="WH_DNA-bd_sf"/>
</dbReference>
<comment type="catalytic activity">
    <reaction evidence="5 6">
        <text>biotin + L-lysyl-[protein] + ATP = N(6)-biotinyl-L-lysyl-[protein] + AMP + diphosphate + H(+)</text>
        <dbReference type="Rhea" id="RHEA:11756"/>
        <dbReference type="Rhea" id="RHEA-COMP:9752"/>
        <dbReference type="Rhea" id="RHEA-COMP:10505"/>
        <dbReference type="ChEBI" id="CHEBI:15378"/>
        <dbReference type="ChEBI" id="CHEBI:29969"/>
        <dbReference type="ChEBI" id="CHEBI:30616"/>
        <dbReference type="ChEBI" id="CHEBI:33019"/>
        <dbReference type="ChEBI" id="CHEBI:57586"/>
        <dbReference type="ChEBI" id="CHEBI:83144"/>
        <dbReference type="ChEBI" id="CHEBI:456215"/>
        <dbReference type="EC" id="6.3.4.15"/>
    </reaction>
</comment>
<evidence type="ECO:0000256" key="1">
    <source>
        <dbReference type="ARBA" id="ARBA00022598"/>
    </source>
</evidence>
<dbReference type="AlphaFoldDB" id="A0AB39H9D1"/>
<dbReference type="InterPro" id="IPR004408">
    <property type="entry name" value="Biotin_CoA_COase_ligase"/>
</dbReference>
<dbReference type="CDD" id="cd00090">
    <property type="entry name" value="HTH_ARSR"/>
    <property type="match status" value="1"/>
</dbReference>
<proteinExistence type="inferred from homology"/>
<dbReference type="GO" id="GO:0005524">
    <property type="term" value="F:ATP binding"/>
    <property type="evidence" value="ECO:0007669"/>
    <property type="project" value="UniProtKB-UniRule"/>
</dbReference>
<dbReference type="Pfam" id="PF03099">
    <property type="entry name" value="BPL_LplA_LipB"/>
    <property type="match status" value="1"/>
</dbReference>
<dbReference type="EMBL" id="CP162601">
    <property type="protein sequence ID" value="XDK24956.1"/>
    <property type="molecule type" value="Genomic_DNA"/>
</dbReference>
<dbReference type="RefSeq" id="WP_306102433.1">
    <property type="nucleotide sequence ID" value="NZ_CP162601.1"/>
</dbReference>
<comment type="function">
    <text evidence="6">Acts both as a biotin--[acetyl-CoA-carboxylase] ligase and a biotin-operon repressor. In the presence of ATP, BirA activates biotin to form the BirA-biotinyl-5'-adenylate (BirA-bio-5'-AMP or holoBirA) complex. HoloBirA can either transfer the biotinyl moiety to the biotin carboxyl carrier protein (BCCP) subunit of acetyl-CoA carboxylase, or bind to the biotin operator site and inhibit transcription of the operon.</text>
</comment>
<feature type="binding site" evidence="6">
    <location>
        <begin position="115"/>
        <end position="117"/>
    </location>
    <ligand>
        <name>biotin</name>
        <dbReference type="ChEBI" id="CHEBI:57586"/>
    </ligand>
</feature>
<dbReference type="NCBIfam" id="NF008847">
    <property type="entry name" value="PRK11886.1-2"/>
    <property type="match status" value="1"/>
</dbReference>
<evidence type="ECO:0000256" key="6">
    <source>
        <dbReference type="HAMAP-Rule" id="MF_00978"/>
    </source>
</evidence>
<dbReference type="InterPro" id="IPR004143">
    <property type="entry name" value="BPL_LPL_catalytic"/>
</dbReference>
<dbReference type="GO" id="GO:0005737">
    <property type="term" value="C:cytoplasm"/>
    <property type="evidence" value="ECO:0007669"/>
    <property type="project" value="TreeGrafter"/>
</dbReference>
<dbReference type="Gene3D" id="2.30.30.100">
    <property type="match status" value="1"/>
</dbReference>
<sequence>MSKTPTTKLAILQRIADGQFHSGEALGEDLGISRAAVAKHIKSLRAWGLDIYRVQGKGYCLEKPLQLLDSEKIVSRFGRVDVFAEIDSTNQYLMEQLTELEQGRVCLAEYQSAGRGRRGRKWVSPFGQNLYLSMYWNLSAGLGAAMGLSLAIGIATVEALEKLDIHGVKLKWPNDLYYQDKKLAGVLVELSGQTGGVADVVIGMGMNIAISEQDSQAITQPWSCIEEIVPGRRIDRNQLASALIESWHQTLVEYETSGLGAFLARWQRLDNYLGRPVRLIIGEQQHHGVMKGINEQGAVLLENDQGTQAFFGGEISMRGTD</sequence>
<keyword evidence="4 6" id="KW-0092">Biotin</keyword>
<dbReference type="GO" id="GO:0004077">
    <property type="term" value="F:biotin--[biotin carboxyl-carrier protein] ligase activity"/>
    <property type="evidence" value="ECO:0007669"/>
    <property type="project" value="UniProtKB-UniRule"/>
</dbReference>
<dbReference type="InterPro" id="IPR003142">
    <property type="entry name" value="BPL_C"/>
</dbReference>
<dbReference type="Pfam" id="PF08279">
    <property type="entry name" value="HTH_11"/>
    <property type="match status" value="1"/>
</dbReference>
<dbReference type="Gene3D" id="1.10.10.10">
    <property type="entry name" value="Winged helix-like DNA-binding domain superfamily/Winged helix DNA-binding domain"/>
    <property type="match status" value="1"/>
</dbReference>
<accession>A0AB39H9D1</accession>
<name>A0AB39H9D1_9VIBR</name>
<dbReference type="NCBIfam" id="TIGR00121">
    <property type="entry name" value="birA_ligase"/>
    <property type="match status" value="1"/>
</dbReference>
<dbReference type="CDD" id="cd16442">
    <property type="entry name" value="BPL"/>
    <property type="match status" value="1"/>
</dbReference>
<dbReference type="Pfam" id="PF02237">
    <property type="entry name" value="BPL_C"/>
    <property type="match status" value="1"/>
</dbReference>
<keyword evidence="6" id="KW-0678">Repressor</keyword>
<dbReference type="SUPFAM" id="SSF55681">
    <property type="entry name" value="Class II aaRS and biotin synthetases"/>
    <property type="match status" value="1"/>
</dbReference>
<feature type="binding site" evidence="6">
    <location>
        <position position="182"/>
    </location>
    <ligand>
        <name>biotin</name>
        <dbReference type="ChEBI" id="CHEBI:57586"/>
    </ligand>
</feature>
<dbReference type="HAMAP" id="MF_00978">
    <property type="entry name" value="Bifunct_BirA"/>
    <property type="match status" value="1"/>
</dbReference>
<comment type="similarity">
    <text evidence="6">Belongs to the biotin--protein ligase family.</text>
</comment>
<feature type="binding site" evidence="6">
    <location>
        <begin position="88"/>
        <end position="90"/>
    </location>
    <ligand>
        <name>biotin</name>
        <dbReference type="ChEBI" id="CHEBI:57586"/>
    </ligand>
</feature>
<dbReference type="InterPro" id="IPR008988">
    <property type="entry name" value="Transcriptional_repressor_C"/>
</dbReference>
<dbReference type="InterPro" id="IPR011991">
    <property type="entry name" value="ArsR-like_HTH"/>
</dbReference>
<dbReference type="KEGG" id="vih:AB0763_12450"/>
<organism evidence="8">
    <name type="scientific">Vibrio sp. HB236076</name>
    <dbReference type="NCBI Taxonomy" id="3232307"/>
    <lineage>
        <taxon>Bacteria</taxon>
        <taxon>Pseudomonadati</taxon>
        <taxon>Pseudomonadota</taxon>
        <taxon>Gammaproteobacteria</taxon>
        <taxon>Vibrionales</taxon>
        <taxon>Vibrionaceae</taxon>
        <taxon>Vibrio</taxon>
    </lineage>
</organism>
<dbReference type="Gene3D" id="3.30.930.10">
    <property type="entry name" value="Bira Bifunctional Protein, Domain 2"/>
    <property type="match status" value="1"/>
</dbReference>
<evidence type="ECO:0000313" key="8">
    <source>
        <dbReference type="EMBL" id="XDK24956.1"/>
    </source>
</evidence>
<protein>
    <recommendedName>
        <fullName evidence="6">Bifunctional ligase/repressor BirA</fullName>
    </recommendedName>
    <alternativeName>
        <fullName evidence="6">Biotin operon repressor</fullName>
    </alternativeName>
    <alternativeName>
        <fullName evidence="6">Biotin--[acetyl-CoA-carboxylase] ligase</fullName>
        <ecNumber evidence="6">6.3.4.15</ecNumber>
    </alternativeName>
    <alternativeName>
        <fullName evidence="6">Biotin--protein ligase</fullName>
    </alternativeName>
    <alternativeName>
        <fullName evidence="6">Biotin-[acetyl-CoA carboxylase] synthetase</fullName>
    </alternativeName>
</protein>
<keyword evidence="6" id="KW-0805">Transcription regulation</keyword>
<gene>
    <name evidence="6 8" type="primary">birA</name>
    <name evidence="8" type="ORF">AB0763_12450</name>
</gene>
<feature type="domain" description="BPL/LPL catalytic" evidence="7">
    <location>
        <begin position="69"/>
        <end position="255"/>
    </location>
</feature>
<keyword evidence="3 6" id="KW-0067">ATP-binding</keyword>
<dbReference type="InterPro" id="IPR036388">
    <property type="entry name" value="WH-like_DNA-bd_sf"/>
</dbReference>
<dbReference type="EC" id="6.3.4.15" evidence="6"/>
<evidence type="ECO:0000259" key="7">
    <source>
        <dbReference type="PROSITE" id="PS51733"/>
    </source>
</evidence>
<reference evidence="8" key="1">
    <citation type="submission" date="2024-07" db="EMBL/GenBank/DDBJ databases">
        <title>Genome Analysis of a Potential Novel Vibrio Species Secreting pH- and Thermo-stable Alginate Lyase and its Application in Producing Alginate Oligosaccharides.</title>
        <authorList>
            <person name="Huang H."/>
            <person name="Bao K."/>
        </authorList>
    </citation>
    <scope>NUCLEOTIDE SEQUENCE</scope>
    <source>
        <strain evidence="8">HB236076</strain>
    </source>
</reference>
<feature type="binding site" evidence="6">
    <location>
        <position position="111"/>
    </location>
    <ligand>
        <name>biotin</name>
        <dbReference type="ChEBI" id="CHEBI:57586"/>
    </ligand>
</feature>
<dbReference type="InterPro" id="IPR045864">
    <property type="entry name" value="aa-tRNA-synth_II/BPL/LPL"/>
</dbReference>
<dbReference type="SUPFAM" id="SSF46785">
    <property type="entry name" value="Winged helix' DNA-binding domain"/>
    <property type="match status" value="1"/>
</dbReference>
<keyword evidence="2 6" id="KW-0547">Nucleotide-binding</keyword>
<keyword evidence="6" id="KW-0238">DNA-binding</keyword>
<dbReference type="PANTHER" id="PTHR12835:SF5">
    <property type="entry name" value="BIOTIN--PROTEIN LIGASE"/>
    <property type="match status" value="1"/>
</dbReference>
<dbReference type="PROSITE" id="PS51733">
    <property type="entry name" value="BPL_LPL_CATALYTIC"/>
    <property type="match status" value="1"/>
</dbReference>
<dbReference type="PANTHER" id="PTHR12835">
    <property type="entry name" value="BIOTIN PROTEIN LIGASE"/>
    <property type="match status" value="1"/>
</dbReference>
<dbReference type="InterPro" id="IPR013196">
    <property type="entry name" value="HTH_11"/>
</dbReference>
<dbReference type="InterPro" id="IPR030855">
    <property type="entry name" value="Bifunct_BirA"/>
</dbReference>
<keyword evidence="1 6" id="KW-0436">Ligase</keyword>
<dbReference type="GO" id="GO:0003677">
    <property type="term" value="F:DNA binding"/>
    <property type="evidence" value="ECO:0007669"/>
    <property type="project" value="UniProtKB-UniRule"/>
</dbReference>
<dbReference type="GO" id="GO:0006355">
    <property type="term" value="P:regulation of DNA-templated transcription"/>
    <property type="evidence" value="ECO:0007669"/>
    <property type="project" value="UniProtKB-UniRule"/>
</dbReference>
<evidence type="ECO:0000256" key="4">
    <source>
        <dbReference type="ARBA" id="ARBA00023267"/>
    </source>
</evidence>
<evidence type="ECO:0000256" key="5">
    <source>
        <dbReference type="ARBA" id="ARBA00047846"/>
    </source>
</evidence>
<evidence type="ECO:0000256" key="3">
    <source>
        <dbReference type="ARBA" id="ARBA00022840"/>
    </source>
</evidence>
<feature type="DNA-binding region" description="H-T-H motif" evidence="6">
    <location>
        <begin position="23"/>
        <end position="42"/>
    </location>
</feature>
<keyword evidence="6" id="KW-0804">Transcription</keyword>